<dbReference type="OrthoDB" id="524223at2759"/>
<evidence type="ECO:0000313" key="3">
    <source>
        <dbReference type="Proteomes" id="UP000006906"/>
    </source>
</evidence>
<proteinExistence type="predicted"/>
<protein>
    <recommendedName>
        <fullName evidence="4">LysM domain-containing protein</fullName>
    </recommendedName>
</protein>
<dbReference type="CDD" id="cd00118">
    <property type="entry name" value="LysM"/>
    <property type="match status" value="1"/>
</dbReference>
<evidence type="ECO:0000313" key="2">
    <source>
        <dbReference type="EMBL" id="PNW88318.1"/>
    </source>
</evidence>
<dbReference type="EMBL" id="CM008962">
    <property type="protein sequence ID" value="PNW88318.1"/>
    <property type="molecule type" value="Genomic_DNA"/>
</dbReference>
<name>A8HQ13_CHLRE</name>
<dbReference type="Proteomes" id="UP000006906">
    <property type="component" value="Chromosome 1"/>
</dbReference>
<evidence type="ECO:0000256" key="1">
    <source>
        <dbReference type="SAM" id="MobiDB-lite"/>
    </source>
</evidence>
<dbReference type="AlphaFoldDB" id="A8HQ13"/>
<dbReference type="RefSeq" id="XP_001689985.1">
    <property type="nucleotide sequence ID" value="XM_001689933.2"/>
</dbReference>
<gene>
    <name evidence="2" type="ORF">CHLRE_01g024100v5</name>
</gene>
<feature type="region of interest" description="Disordered" evidence="1">
    <location>
        <begin position="67"/>
        <end position="91"/>
    </location>
</feature>
<feature type="compositionally biased region" description="Low complexity" evidence="1">
    <location>
        <begin position="71"/>
        <end position="86"/>
    </location>
</feature>
<accession>A8HQ13</accession>
<dbReference type="HOGENOM" id="CLU_742614_0_0_1"/>
<dbReference type="GeneID" id="5715253"/>
<dbReference type="InterPro" id="IPR018392">
    <property type="entry name" value="LysM"/>
</dbReference>
<evidence type="ECO:0008006" key="4">
    <source>
        <dbReference type="Google" id="ProtNLM"/>
    </source>
</evidence>
<organism evidence="2 3">
    <name type="scientific">Chlamydomonas reinhardtii</name>
    <name type="common">Chlamydomonas smithii</name>
    <dbReference type="NCBI Taxonomy" id="3055"/>
    <lineage>
        <taxon>Eukaryota</taxon>
        <taxon>Viridiplantae</taxon>
        <taxon>Chlorophyta</taxon>
        <taxon>core chlorophytes</taxon>
        <taxon>Chlorophyceae</taxon>
        <taxon>CS clade</taxon>
        <taxon>Chlamydomonadales</taxon>
        <taxon>Chlamydomonadaceae</taxon>
        <taxon>Chlamydomonas</taxon>
    </lineage>
</organism>
<sequence>MFGAATIPATLLGGPERGASATQSWSLGPLQLPFAFPGAVPSHTSASTSRMPDASAAVSQFKEVVQQALQAPSSGRGGAASTSGKAPPRRVGMRVDYAPETPVLVGKRSISLRPRYLLPLSGAEPLYDDRDSRWFDVKEGALHGSYSWALQDYKAEREEAPVPGDVWRADMPSEEEMPPVLSCKDLVKQVLVDQHGREDVVTPAFAEQACPAGSYKVMAFTAPVPEDDPAVNYCDHHFYVQHKDVSITLQKGDRLQDVANFFKLPVEELYEANPGLADLLPGADRPAPRERSLLVRGANVWSHKPSEWLPPRLHDGAGRAIHNPMRAVAAYSDDEGGLNELPPVYCCSFCVVPGQAKTGPQPQRPVKQGAGQE</sequence>
<dbReference type="Gramene" id="PNW88318">
    <property type="protein sequence ID" value="PNW88318"/>
    <property type="gene ID" value="CHLRE_01g024100v5"/>
</dbReference>
<reference evidence="2 3" key="1">
    <citation type="journal article" date="2007" name="Science">
        <title>The Chlamydomonas genome reveals the evolution of key animal and plant functions.</title>
        <authorList>
            <person name="Merchant S.S."/>
            <person name="Prochnik S.E."/>
            <person name="Vallon O."/>
            <person name="Harris E.H."/>
            <person name="Karpowicz S.J."/>
            <person name="Witman G.B."/>
            <person name="Terry A."/>
            <person name="Salamov A."/>
            <person name="Fritz-Laylin L.K."/>
            <person name="Marechal-Drouard L."/>
            <person name="Marshall W.F."/>
            <person name="Qu L.H."/>
            <person name="Nelson D.R."/>
            <person name="Sanderfoot A.A."/>
            <person name="Spalding M.H."/>
            <person name="Kapitonov V.V."/>
            <person name="Ren Q."/>
            <person name="Ferris P."/>
            <person name="Lindquist E."/>
            <person name="Shapiro H."/>
            <person name="Lucas S.M."/>
            <person name="Grimwood J."/>
            <person name="Schmutz J."/>
            <person name="Cardol P."/>
            <person name="Cerutti H."/>
            <person name="Chanfreau G."/>
            <person name="Chen C.L."/>
            <person name="Cognat V."/>
            <person name="Croft M.T."/>
            <person name="Dent R."/>
            <person name="Dutcher S."/>
            <person name="Fernandez E."/>
            <person name="Fukuzawa H."/>
            <person name="Gonzalez-Ballester D."/>
            <person name="Gonzalez-Halphen D."/>
            <person name="Hallmann A."/>
            <person name="Hanikenne M."/>
            <person name="Hippler M."/>
            <person name="Inwood W."/>
            <person name="Jabbari K."/>
            <person name="Kalanon M."/>
            <person name="Kuras R."/>
            <person name="Lefebvre P.A."/>
            <person name="Lemaire S.D."/>
            <person name="Lobanov A.V."/>
            <person name="Lohr M."/>
            <person name="Manuell A."/>
            <person name="Meier I."/>
            <person name="Mets L."/>
            <person name="Mittag M."/>
            <person name="Mittelmeier T."/>
            <person name="Moroney J.V."/>
            <person name="Moseley J."/>
            <person name="Napoli C."/>
            <person name="Nedelcu A.M."/>
            <person name="Niyogi K."/>
            <person name="Novoselov S.V."/>
            <person name="Paulsen I.T."/>
            <person name="Pazour G."/>
            <person name="Purton S."/>
            <person name="Ral J.P."/>
            <person name="Riano-Pachon D.M."/>
            <person name="Riekhof W."/>
            <person name="Rymarquis L."/>
            <person name="Schroda M."/>
            <person name="Stern D."/>
            <person name="Umen J."/>
            <person name="Willows R."/>
            <person name="Wilson N."/>
            <person name="Zimmer S.L."/>
            <person name="Allmer J."/>
            <person name="Balk J."/>
            <person name="Bisova K."/>
            <person name="Chen C.J."/>
            <person name="Elias M."/>
            <person name="Gendler K."/>
            <person name="Hauser C."/>
            <person name="Lamb M.R."/>
            <person name="Ledford H."/>
            <person name="Long J.C."/>
            <person name="Minagawa J."/>
            <person name="Page M.D."/>
            <person name="Pan J."/>
            <person name="Pootakham W."/>
            <person name="Roje S."/>
            <person name="Rose A."/>
            <person name="Stahlberg E."/>
            <person name="Terauchi A.M."/>
            <person name="Yang P."/>
            <person name="Ball S."/>
            <person name="Bowler C."/>
            <person name="Dieckmann C.L."/>
            <person name="Gladyshev V.N."/>
            <person name="Green P."/>
            <person name="Jorgensen R."/>
            <person name="Mayfield S."/>
            <person name="Mueller-Roeber B."/>
            <person name="Rajamani S."/>
            <person name="Sayre R.T."/>
            <person name="Brokstein P."/>
            <person name="Dubchak I."/>
            <person name="Goodstein D."/>
            <person name="Hornick L."/>
            <person name="Huang Y.W."/>
            <person name="Jhaveri J."/>
            <person name="Luo Y."/>
            <person name="Martinez D."/>
            <person name="Ngau W.C."/>
            <person name="Otillar B."/>
            <person name="Poliakov A."/>
            <person name="Porter A."/>
            <person name="Szajkowski L."/>
            <person name="Werner G."/>
            <person name="Zhou K."/>
            <person name="Grigoriev I.V."/>
            <person name="Rokhsar D.S."/>
            <person name="Grossman A.R."/>
        </authorList>
    </citation>
    <scope>NUCLEOTIDE SEQUENCE [LARGE SCALE GENOMIC DNA]</scope>
    <source>
        <strain evidence="3">CC-503</strain>
    </source>
</reference>
<dbReference type="InParanoid" id="A8HQ13"/>
<keyword evidence="3" id="KW-1185">Reference proteome</keyword>
<dbReference type="KEGG" id="cre:CHLRE_01g024100v5"/>
<dbReference type="PaxDb" id="3055-EDP09723"/>